<dbReference type="Pfam" id="PF00385">
    <property type="entry name" value="Chromo"/>
    <property type="match status" value="1"/>
</dbReference>
<dbReference type="Proteomes" id="UP001529510">
    <property type="component" value="Unassembled WGS sequence"/>
</dbReference>
<dbReference type="GO" id="GO:0003887">
    <property type="term" value="F:DNA-directed DNA polymerase activity"/>
    <property type="evidence" value="ECO:0007669"/>
    <property type="project" value="UniProtKB-KW"/>
</dbReference>
<keyword evidence="12" id="KW-0238">DNA-binding</keyword>
<keyword evidence="11" id="KW-0548">Nucleotidyltransferase</keyword>
<evidence type="ECO:0000256" key="9">
    <source>
        <dbReference type="ARBA" id="ARBA00022908"/>
    </source>
</evidence>
<dbReference type="InterPro" id="IPR001878">
    <property type="entry name" value="Znf_CCHC"/>
</dbReference>
<feature type="region of interest" description="Disordered" evidence="17">
    <location>
        <begin position="1295"/>
        <end position="1351"/>
    </location>
</feature>
<dbReference type="GO" id="GO:0004190">
    <property type="term" value="F:aspartic-type endopeptidase activity"/>
    <property type="evidence" value="ECO:0007669"/>
    <property type="project" value="UniProtKB-KW"/>
</dbReference>
<dbReference type="Gene3D" id="3.10.10.10">
    <property type="entry name" value="HIV Type 1 Reverse Transcriptase, subunit A, domain 1"/>
    <property type="match status" value="1"/>
</dbReference>
<dbReference type="InterPro" id="IPR023780">
    <property type="entry name" value="Chromo_domain"/>
</dbReference>
<evidence type="ECO:0000256" key="3">
    <source>
        <dbReference type="ARBA" id="ARBA00012180"/>
    </source>
</evidence>
<keyword evidence="16" id="KW-0863">Zinc-finger</keyword>
<keyword evidence="8" id="KW-0460">Magnesium</keyword>
<evidence type="ECO:0000256" key="1">
    <source>
        <dbReference type="ARBA" id="ARBA00004123"/>
    </source>
</evidence>
<organism evidence="22 23">
    <name type="scientific">Cirrhinus mrigala</name>
    <name type="common">Mrigala</name>
    <dbReference type="NCBI Taxonomy" id="683832"/>
    <lineage>
        <taxon>Eukaryota</taxon>
        <taxon>Metazoa</taxon>
        <taxon>Chordata</taxon>
        <taxon>Craniata</taxon>
        <taxon>Vertebrata</taxon>
        <taxon>Euteleostomi</taxon>
        <taxon>Actinopterygii</taxon>
        <taxon>Neopterygii</taxon>
        <taxon>Teleostei</taxon>
        <taxon>Ostariophysi</taxon>
        <taxon>Cypriniformes</taxon>
        <taxon>Cyprinidae</taxon>
        <taxon>Labeoninae</taxon>
        <taxon>Labeonini</taxon>
        <taxon>Cirrhinus</taxon>
    </lineage>
</organism>
<dbReference type="FunFam" id="3.10.20.370:FF:000003">
    <property type="entry name" value="Transposon Tf2-6 polyprotein"/>
    <property type="match status" value="1"/>
</dbReference>
<evidence type="ECO:0000256" key="16">
    <source>
        <dbReference type="PROSITE-ProRule" id="PRU00047"/>
    </source>
</evidence>
<comment type="similarity">
    <text evidence="2">Belongs to the beta type-B retroviral polymerase family. HERV class-II K(HML-2) pol subfamily.</text>
</comment>
<evidence type="ECO:0000259" key="18">
    <source>
        <dbReference type="PROSITE" id="PS50013"/>
    </source>
</evidence>
<feature type="domain" description="Chromo" evidence="18">
    <location>
        <begin position="1251"/>
        <end position="1309"/>
    </location>
</feature>
<dbReference type="Gene3D" id="1.10.340.70">
    <property type="match status" value="1"/>
</dbReference>
<dbReference type="GO" id="GO:0015074">
    <property type="term" value="P:DNA integration"/>
    <property type="evidence" value="ECO:0007669"/>
    <property type="project" value="UniProtKB-KW"/>
</dbReference>
<dbReference type="InterPro" id="IPR050951">
    <property type="entry name" value="Retrovirus_Pol_polyprotein"/>
</dbReference>
<dbReference type="Pfam" id="PF17919">
    <property type="entry name" value="RT_RNaseH_2"/>
    <property type="match status" value="1"/>
</dbReference>
<evidence type="ECO:0000313" key="23">
    <source>
        <dbReference type="Proteomes" id="UP001529510"/>
    </source>
</evidence>
<evidence type="ECO:0000256" key="12">
    <source>
        <dbReference type="ARBA" id="ARBA00023125"/>
    </source>
</evidence>
<protein>
    <recommendedName>
        <fullName evidence="15">Gypsy retrotransposon integrase-like protein 1</fullName>
        <ecNumber evidence="3">3.1.26.4</ecNumber>
    </recommendedName>
</protein>
<dbReference type="FunFam" id="3.30.70.270:FF:000026">
    <property type="entry name" value="Transposon Ty3-G Gag-Pol polyprotein"/>
    <property type="match status" value="1"/>
</dbReference>
<dbReference type="CDD" id="cd01647">
    <property type="entry name" value="RT_LTR"/>
    <property type="match status" value="1"/>
</dbReference>
<dbReference type="InterPro" id="IPR012337">
    <property type="entry name" value="RNaseH-like_sf"/>
</dbReference>
<keyword evidence="4" id="KW-0645">Protease</keyword>
<accession>A0ABD0MVI2</accession>
<feature type="non-terminal residue" evidence="22">
    <location>
        <position position="1"/>
    </location>
</feature>
<feature type="domain" description="CCHC-type" evidence="19">
    <location>
        <begin position="300"/>
        <end position="314"/>
    </location>
</feature>
<dbReference type="InterPro" id="IPR043128">
    <property type="entry name" value="Rev_trsase/Diguanyl_cyclase"/>
</dbReference>
<dbReference type="Pfam" id="PF24626">
    <property type="entry name" value="SH3_Tf2-1"/>
    <property type="match status" value="1"/>
</dbReference>
<name>A0ABD0MVI2_CIRMR</name>
<feature type="region of interest" description="Disordered" evidence="17">
    <location>
        <begin position="59"/>
        <end position="80"/>
    </location>
</feature>
<dbReference type="SUPFAM" id="SSF56672">
    <property type="entry name" value="DNA/RNA polymerases"/>
    <property type="match status" value="1"/>
</dbReference>
<dbReference type="Gene3D" id="3.30.70.270">
    <property type="match status" value="2"/>
</dbReference>
<keyword evidence="7" id="KW-0378">Hydrolase</keyword>
<feature type="compositionally biased region" description="Gly residues" evidence="17">
    <location>
        <begin position="1321"/>
        <end position="1331"/>
    </location>
</feature>
<dbReference type="GO" id="GO:0008270">
    <property type="term" value="F:zinc ion binding"/>
    <property type="evidence" value="ECO:0007669"/>
    <property type="project" value="UniProtKB-KW"/>
</dbReference>
<evidence type="ECO:0000256" key="5">
    <source>
        <dbReference type="ARBA" id="ARBA00022723"/>
    </source>
</evidence>
<dbReference type="InterPro" id="IPR043502">
    <property type="entry name" value="DNA/RNA_pol_sf"/>
</dbReference>
<evidence type="ECO:0000259" key="19">
    <source>
        <dbReference type="PROSITE" id="PS50158"/>
    </source>
</evidence>
<dbReference type="InterPro" id="IPR041588">
    <property type="entry name" value="Integrase_H2C2"/>
</dbReference>
<keyword evidence="16" id="KW-0862">Zinc</keyword>
<keyword evidence="23" id="KW-1185">Reference proteome</keyword>
<evidence type="ECO:0000259" key="20">
    <source>
        <dbReference type="PROSITE" id="PS50878"/>
    </source>
</evidence>
<dbReference type="SUPFAM" id="SSF54160">
    <property type="entry name" value="Chromo domain-like"/>
    <property type="match status" value="1"/>
</dbReference>
<dbReference type="InterPro" id="IPR056924">
    <property type="entry name" value="SH3_Tf2-1"/>
</dbReference>
<reference evidence="22 23" key="1">
    <citation type="submission" date="2024-05" db="EMBL/GenBank/DDBJ databases">
        <title>Genome sequencing and assembly of Indian major carp, Cirrhinus mrigala (Hamilton, 1822).</title>
        <authorList>
            <person name="Mohindra V."/>
            <person name="Chowdhury L.M."/>
            <person name="Lal K."/>
            <person name="Jena J.K."/>
        </authorList>
    </citation>
    <scope>NUCLEOTIDE SEQUENCE [LARGE SCALE GENOMIC DNA]</scope>
    <source>
        <strain evidence="22">CM1030</strain>
        <tissue evidence="22">Blood</tissue>
    </source>
</reference>
<evidence type="ECO:0000256" key="11">
    <source>
        <dbReference type="ARBA" id="ARBA00022932"/>
    </source>
</evidence>
<dbReference type="EMBL" id="JAMKFB020000059">
    <property type="protein sequence ID" value="KAL0153977.1"/>
    <property type="molecule type" value="Genomic_DNA"/>
</dbReference>
<dbReference type="CDD" id="cd09274">
    <property type="entry name" value="RNase_HI_RT_Ty3"/>
    <property type="match status" value="1"/>
</dbReference>
<evidence type="ECO:0000256" key="8">
    <source>
        <dbReference type="ARBA" id="ARBA00022842"/>
    </source>
</evidence>
<dbReference type="InterPro" id="IPR036875">
    <property type="entry name" value="Znf_CCHC_sf"/>
</dbReference>
<dbReference type="GO" id="GO:0005634">
    <property type="term" value="C:nucleus"/>
    <property type="evidence" value="ECO:0007669"/>
    <property type="project" value="UniProtKB-SubCell"/>
</dbReference>
<evidence type="ECO:0000256" key="6">
    <source>
        <dbReference type="ARBA" id="ARBA00022750"/>
    </source>
</evidence>
<dbReference type="PROSITE" id="PS50994">
    <property type="entry name" value="INTEGRASE"/>
    <property type="match status" value="1"/>
</dbReference>
<dbReference type="InterPro" id="IPR036397">
    <property type="entry name" value="RNaseH_sf"/>
</dbReference>
<feature type="compositionally biased region" description="Low complexity" evidence="17">
    <location>
        <begin position="59"/>
        <end position="68"/>
    </location>
</feature>
<feature type="domain" description="Integrase catalytic" evidence="21">
    <location>
        <begin position="947"/>
        <end position="1106"/>
    </location>
</feature>
<dbReference type="Gene3D" id="2.40.50.40">
    <property type="match status" value="1"/>
</dbReference>
<dbReference type="Pfam" id="PF03732">
    <property type="entry name" value="Retrotrans_gag"/>
    <property type="match status" value="1"/>
</dbReference>
<keyword evidence="11" id="KW-0808">Transferase</keyword>
<proteinExistence type="inferred from homology"/>
<evidence type="ECO:0000313" key="22">
    <source>
        <dbReference type="EMBL" id="KAL0153977.1"/>
    </source>
</evidence>
<dbReference type="InterPro" id="IPR001584">
    <property type="entry name" value="Integrase_cat-core"/>
</dbReference>
<evidence type="ECO:0000256" key="4">
    <source>
        <dbReference type="ARBA" id="ARBA00022670"/>
    </source>
</evidence>
<dbReference type="Gene3D" id="3.30.420.10">
    <property type="entry name" value="Ribonuclease H-like superfamily/Ribonuclease H"/>
    <property type="match status" value="1"/>
</dbReference>
<comment type="subcellular location">
    <subcellularLocation>
        <location evidence="1">Nucleus</location>
    </subcellularLocation>
</comment>
<dbReference type="SUPFAM" id="SSF53098">
    <property type="entry name" value="Ribonuclease H-like"/>
    <property type="match status" value="1"/>
</dbReference>
<keyword evidence="11" id="KW-0239">DNA-directed DNA polymerase</keyword>
<keyword evidence="13" id="KW-0233">DNA recombination</keyword>
<gene>
    <name evidence="22" type="ORF">M9458_050734</name>
</gene>
<dbReference type="SMART" id="SM00298">
    <property type="entry name" value="CHROMO"/>
    <property type="match status" value="1"/>
</dbReference>
<keyword evidence="9" id="KW-0229">DNA integration</keyword>
<dbReference type="PANTHER" id="PTHR37984">
    <property type="entry name" value="PROTEIN CBG26694"/>
    <property type="match status" value="1"/>
</dbReference>
<dbReference type="GO" id="GO:0006508">
    <property type="term" value="P:proteolysis"/>
    <property type="evidence" value="ECO:0007669"/>
    <property type="project" value="UniProtKB-KW"/>
</dbReference>
<evidence type="ECO:0000256" key="14">
    <source>
        <dbReference type="ARBA" id="ARBA00023268"/>
    </source>
</evidence>
<feature type="compositionally biased region" description="Basic residues" evidence="17">
    <location>
        <begin position="1307"/>
        <end position="1319"/>
    </location>
</feature>
<feature type="compositionally biased region" description="Basic and acidic residues" evidence="17">
    <location>
        <begin position="1295"/>
        <end position="1306"/>
    </location>
</feature>
<evidence type="ECO:0000256" key="10">
    <source>
        <dbReference type="ARBA" id="ARBA00022918"/>
    </source>
</evidence>
<evidence type="ECO:0000256" key="15">
    <source>
        <dbReference type="ARBA" id="ARBA00039658"/>
    </source>
</evidence>
<dbReference type="InterPro" id="IPR041577">
    <property type="entry name" value="RT_RNaseH_2"/>
</dbReference>
<keyword evidence="10" id="KW-0695">RNA-directed DNA polymerase</keyword>
<keyword evidence="6" id="KW-0064">Aspartyl protease</keyword>
<dbReference type="EC" id="3.1.26.4" evidence="3"/>
<evidence type="ECO:0000256" key="2">
    <source>
        <dbReference type="ARBA" id="ARBA00010879"/>
    </source>
</evidence>
<dbReference type="InterPro" id="IPR000953">
    <property type="entry name" value="Chromo/chromo_shadow_dom"/>
</dbReference>
<dbReference type="InterPro" id="IPR005162">
    <property type="entry name" value="Retrotrans_gag_dom"/>
</dbReference>
<dbReference type="Pfam" id="PF00665">
    <property type="entry name" value="rve"/>
    <property type="match status" value="1"/>
</dbReference>
<comment type="caution">
    <text evidence="22">The sequence shown here is derived from an EMBL/GenBank/DDBJ whole genome shotgun (WGS) entry which is preliminary data.</text>
</comment>
<dbReference type="InterPro" id="IPR016197">
    <property type="entry name" value="Chromo-like_dom_sf"/>
</dbReference>
<sequence length="1351" mass="153509">CEEPLFNKTQLYSFTPLSVRFLNRRSDPKKTNESNMSTADPFQEIVEALRQSILSTLPPTASSLSQTPRSNPEVNNPPSPAPVVCPMVRPTPYSGEAGDCKGFLLQCSITFTTYPHVYHSDNSKIGYVVSCLSGKALRWAESIWSQAGPAVSSYNAFAAHFQEVFGRTDSDASAGEDLYHFRQNNLTVQDYSIRFRTLAAVSGWNERALVTTYRQGLEPNLRMMLAPYDDAIGLEKFIQLSLRCSARVTAYSQMTSHVRTENSCAPKFTGQAGPSLEPMDISRRRLTPIERQRRLSSGLCLYCGQPNHVIKNCPLRLPRVMVSQVLHITENMHPCTYPVTLTAKGVSLSVAALIDSDPRAISLRDTWYANFAYGRNLRRRDIRRAARLPPHRPWDCAINLLPDAQLPRGRIYPLSIPETKAMEEYIQEALAHGYIRPSTSPAASSFFFVAKKDGGLRPCIDYRTLNKVTIPFKYPLPLVPAALEKLRGAKVFTKLDLRSAYNLIRIRHGDEWKTAFSTPTGHYEYLVMPYGLVNAPSIFQDCMHDIFREFLDKFVLIYIDDILIFSSSIQEHHQHVKQVLTKLREHQLFLKAEKCSFHQRSTQYLGYNIDPAGVSMDQGKVEAITKWPKPRTVKELQKFLGFANFYRRFIEGFSILANPLTSMLKGRPKTLTWSPDADQAFEHLKTAFTSAPILCHPDPTKQFVVEVDASTTGVGAILSQQQGNPPQLKPCAYFSRKLTPAERNYDIGNRELLAIKLALEEWRHWLEGSNLPFQVLTDHKNLLYLREAKRLNPRQARWALFFNRFRFSISYRPGAKNVRADALSRLHAPEEEPEPVEPILPESLFSCPIQWMTPPAASDPAPTPPPGCPPNLRFVPDDERIPLIHTTHTSLGTGHPGTNRTLSLLKQQFWWPRMEADVQRYVRGCRECAMAKTPRHLPAGKLVPLPTPNRPWSHLGVDFITDLPASEGKTCILVIVDRFSKFCRLISLKGLPTAWETAQNLFHHVFRPYGLPENIVSDRGPQFISRVWRAFFRLLGVAVSLSSGYHPQTNGQTERKIQEVGRFLRTFCHDHQDTWNQFLGWAEYAQNSLRQDTTGLTPFQCVLGFQPPLFPWSGEPSEVPAVDHWFRESERVWDRAHQHLQRAVRRQKTTADRRRSDAPAYQVGQKVWLSTRDIRLRLPCKKLSPRYVGPFTITEQVNQVTYKLHLPPHYKIHPTFHVSLLKPHHDSLLPPTEPGVEEPPPPMVVEEGTIYQVKEILNSRRRGGRLEYLIDWEGYGPEERSWVPREDVLDETLLREFHETHPDRPAPRSRGRPPRRRRGPASGGGPGGGGSVTSTPGSTLTDTQRAPSPEY</sequence>
<dbReference type="InterPro" id="IPR000477">
    <property type="entry name" value="RT_dom"/>
</dbReference>
<dbReference type="Pfam" id="PF00078">
    <property type="entry name" value="RVT_1"/>
    <property type="match status" value="1"/>
</dbReference>
<dbReference type="GO" id="GO:0004523">
    <property type="term" value="F:RNA-DNA hybrid ribonuclease activity"/>
    <property type="evidence" value="ECO:0007669"/>
    <property type="project" value="UniProtKB-EC"/>
</dbReference>
<dbReference type="SUPFAM" id="SSF57756">
    <property type="entry name" value="Retrovirus zinc finger-like domains"/>
    <property type="match status" value="1"/>
</dbReference>
<dbReference type="PANTHER" id="PTHR37984:SF5">
    <property type="entry name" value="PROTEIN NYNRIN-LIKE"/>
    <property type="match status" value="1"/>
</dbReference>
<evidence type="ECO:0000256" key="17">
    <source>
        <dbReference type="SAM" id="MobiDB-lite"/>
    </source>
</evidence>
<keyword evidence="5" id="KW-0479">Metal-binding</keyword>
<dbReference type="PROSITE" id="PS50013">
    <property type="entry name" value="CHROMO_2"/>
    <property type="match status" value="1"/>
</dbReference>
<dbReference type="GO" id="GO:0003677">
    <property type="term" value="F:DNA binding"/>
    <property type="evidence" value="ECO:0007669"/>
    <property type="project" value="UniProtKB-KW"/>
</dbReference>
<dbReference type="PROSITE" id="PS50878">
    <property type="entry name" value="RT_POL"/>
    <property type="match status" value="1"/>
</dbReference>
<dbReference type="GO" id="GO:0003964">
    <property type="term" value="F:RNA-directed DNA polymerase activity"/>
    <property type="evidence" value="ECO:0007669"/>
    <property type="project" value="UniProtKB-KW"/>
</dbReference>
<keyword evidence="14" id="KW-0511">Multifunctional enzyme</keyword>
<dbReference type="GO" id="GO:0006310">
    <property type="term" value="P:DNA recombination"/>
    <property type="evidence" value="ECO:0007669"/>
    <property type="project" value="UniProtKB-KW"/>
</dbReference>
<feature type="domain" description="Reverse transcriptase" evidence="20">
    <location>
        <begin position="430"/>
        <end position="609"/>
    </location>
</feature>
<dbReference type="Pfam" id="PF17921">
    <property type="entry name" value="Integrase_H2C2"/>
    <property type="match status" value="1"/>
</dbReference>
<dbReference type="FunFam" id="3.30.420.10:FF:000032">
    <property type="entry name" value="Retrovirus-related Pol polyprotein from transposon 297-like Protein"/>
    <property type="match status" value="1"/>
</dbReference>
<evidence type="ECO:0000256" key="13">
    <source>
        <dbReference type="ARBA" id="ARBA00023172"/>
    </source>
</evidence>
<feature type="compositionally biased region" description="Polar residues" evidence="17">
    <location>
        <begin position="1339"/>
        <end position="1351"/>
    </location>
</feature>
<dbReference type="PROSITE" id="PS50158">
    <property type="entry name" value="ZF_CCHC"/>
    <property type="match status" value="1"/>
</dbReference>
<evidence type="ECO:0000256" key="7">
    <source>
        <dbReference type="ARBA" id="ARBA00022801"/>
    </source>
</evidence>
<evidence type="ECO:0000259" key="21">
    <source>
        <dbReference type="PROSITE" id="PS50994"/>
    </source>
</evidence>